<gene>
    <name evidence="3" type="ORF">CE154_016090</name>
</gene>
<accession>A0A420K9P8</accession>
<dbReference type="EMBL" id="NKDB02000003">
    <property type="protein sequence ID" value="RKJ95456.1"/>
    <property type="molecule type" value="Genomic_DNA"/>
</dbReference>
<evidence type="ECO:0000313" key="3">
    <source>
        <dbReference type="EMBL" id="RKJ95456.1"/>
    </source>
</evidence>
<keyword evidence="2" id="KW-0732">Signal</keyword>
<proteinExistence type="inferred from homology"/>
<comment type="similarity">
    <text evidence="1">Belongs to the UPF0065 (bug) family.</text>
</comment>
<comment type="caution">
    <text evidence="3">The sequence shown here is derived from an EMBL/GenBank/DDBJ whole genome shotgun (WGS) entry which is preliminary data.</text>
</comment>
<feature type="signal peptide" evidence="2">
    <location>
        <begin position="1"/>
        <end position="39"/>
    </location>
</feature>
<evidence type="ECO:0000256" key="2">
    <source>
        <dbReference type="SAM" id="SignalP"/>
    </source>
</evidence>
<dbReference type="Gene3D" id="3.40.190.150">
    <property type="entry name" value="Bordetella uptake gene, domain 1"/>
    <property type="match status" value="1"/>
</dbReference>
<dbReference type="Proteomes" id="UP000216225">
    <property type="component" value="Unassembled WGS sequence"/>
</dbReference>
<dbReference type="CDD" id="cd07012">
    <property type="entry name" value="PBP2_Bug_TTT"/>
    <property type="match status" value="1"/>
</dbReference>
<dbReference type="PANTHER" id="PTHR42928">
    <property type="entry name" value="TRICARBOXYLATE-BINDING PROTEIN"/>
    <property type="match status" value="1"/>
</dbReference>
<name>A0A420K9P8_9BURK</name>
<sequence>MAQNGALAFQTVMTMKKTIASVFAALSVMAAGAIPAAHAQAPDLPAKPIHIVVPFTPGGAQDIIGRAIGTKLAERIGLPVIVDNKPGAGGVIAAESVAKAAPDGTTLFLASGGAISIAPSLLGGKLTYDPARDFAPIAMLVDTPMTVAVRMDSPFKTLADLIDAARKSPGKVSFASTGNGTITHLTGEYLAQRAGVKMLHVPYRGAGPAINDTLGGQVDFIVTSVASAEAMVTGRKMRVLGTFTGRRIPSLQGAPTVTEATGLGGMEVPVWAGLLAPAKTPPAMLKRLEAEVLAVCRSPAIHEQFEKLGALSTCAGAPELDRMIKADTQRWSEVIKQGGIQE</sequence>
<reference evidence="3 4" key="1">
    <citation type="submission" date="2018-09" db="EMBL/GenBank/DDBJ databases">
        <title>Genome comparison of Alicycliphilus sp. BQ1, a polyurethanolytic bacterium, with its closest phylogenetic relatives Alicycliphilus denitrificans BC and K601, unable to attack polyurethane.</title>
        <authorList>
            <person name="Loza-Tavera H."/>
            <person name="Lozano L."/>
            <person name="Cevallos M."/>
            <person name="Maya-Lucas O."/>
            <person name="Garcia-Mena J."/>
            <person name="Hernandez J."/>
        </authorList>
    </citation>
    <scope>NUCLEOTIDE SEQUENCE [LARGE SCALE GENOMIC DNA]</scope>
    <source>
        <strain evidence="3 4">BQ1</strain>
    </source>
</reference>
<dbReference type="SUPFAM" id="SSF53850">
    <property type="entry name" value="Periplasmic binding protein-like II"/>
    <property type="match status" value="1"/>
</dbReference>
<feature type="chain" id="PRO_5019434606" evidence="2">
    <location>
        <begin position="40"/>
        <end position="342"/>
    </location>
</feature>
<dbReference type="AlphaFoldDB" id="A0A420K9P8"/>
<dbReference type="PANTHER" id="PTHR42928:SF5">
    <property type="entry name" value="BLR1237 PROTEIN"/>
    <property type="match status" value="1"/>
</dbReference>
<organism evidence="3 4">
    <name type="scientific">Alicycliphilus denitrificans</name>
    <dbReference type="NCBI Taxonomy" id="179636"/>
    <lineage>
        <taxon>Bacteria</taxon>
        <taxon>Pseudomonadati</taxon>
        <taxon>Pseudomonadota</taxon>
        <taxon>Betaproteobacteria</taxon>
        <taxon>Burkholderiales</taxon>
        <taxon>Comamonadaceae</taxon>
        <taxon>Alicycliphilus</taxon>
    </lineage>
</organism>
<protein>
    <submittedName>
        <fullName evidence="3">Tripartite tricarboxylate transporter substrate binding protein</fullName>
    </submittedName>
</protein>
<evidence type="ECO:0000256" key="1">
    <source>
        <dbReference type="ARBA" id="ARBA00006987"/>
    </source>
</evidence>
<dbReference type="InterPro" id="IPR042100">
    <property type="entry name" value="Bug_dom1"/>
</dbReference>
<dbReference type="InterPro" id="IPR005064">
    <property type="entry name" value="BUG"/>
</dbReference>
<dbReference type="Pfam" id="PF03401">
    <property type="entry name" value="TctC"/>
    <property type="match status" value="1"/>
</dbReference>
<dbReference type="PIRSF" id="PIRSF017082">
    <property type="entry name" value="YflP"/>
    <property type="match status" value="1"/>
</dbReference>
<evidence type="ECO:0000313" key="4">
    <source>
        <dbReference type="Proteomes" id="UP000216225"/>
    </source>
</evidence>
<dbReference type="Gene3D" id="3.40.190.10">
    <property type="entry name" value="Periplasmic binding protein-like II"/>
    <property type="match status" value="1"/>
</dbReference>